<dbReference type="SUPFAM" id="SSF55874">
    <property type="entry name" value="ATPase domain of HSP90 chaperone/DNA topoisomerase II/histidine kinase"/>
    <property type="match status" value="1"/>
</dbReference>
<name>A0A5Q0BLX7_9GAMM</name>
<dbReference type="Pfam" id="PF00072">
    <property type="entry name" value="Response_reg"/>
    <property type="match status" value="1"/>
</dbReference>
<gene>
    <name evidence="15" type="ORF">F6R98_11145</name>
</gene>
<proteinExistence type="predicted"/>
<dbReference type="Pfam" id="PF02518">
    <property type="entry name" value="HATPase_c"/>
    <property type="match status" value="1"/>
</dbReference>
<evidence type="ECO:0000256" key="5">
    <source>
        <dbReference type="ARBA" id="ARBA00022679"/>
    </source>
</evidence>
<dbReference type="EMBL" id="CP044205">
    <property type="protein sequence ID" value="QFY43107.1"/>
    <property type="molecule type" value="Genomic_DNA"/>
</dbReference>
<accession>A0A5Q0BLX7</accession>
<dbReference type="Pfam" id="PF01627">
    <property type="entry name" value="Hpt"/>
    <property type="match status" value="1"/>
</dbReference>
<dbReference type="Proteomes" id="UP000325755">
    <property type="component" value="Chromosome"/>
</dbReference>
<dbReference type="SMART" id="SM00260">
    <property type="entry name" value="CheW"/>
    <property type="match status" value="1"/>
</dbReference>
<dbReference type="Gene3D" id="1.20.120.160">
    <property type="entry name" value="HPT domain"/>
    <property type="match status" value="1"/>
</dbReference>
<dbReference type="PANTHER" id="PTHR43395:SF1">
    <property type="entry name" value="CHEMOTAXIS PROTEIN CHEA"/>
    <property type="match status" value="1"/>
</dbReference>
<dbReference type="KEGG" id="mmob:F6R98_11145"/>
<keyword evidence="4 10" id="KW-0597">Phosphoprotein</keyword>
<dbReference type="PROSITE" id="PS50109">
    <property type="entry name" value="HIS_KIN"/>
    <property type="match status" value="1"/>
</dbReference>
<dbReference type="EC" id="2.7.13.3" evidence="2"/>
<evidence type="ECO:0000256" key="7">
    <source>
        <dbReference type="ARBA" id="ARBA00023012"/>
    </source>
</evidence>
<keyword evidence="6 15" id="KW-0418">Kinase</keyword>
<feature type="domain" description="Response regulatory" evidence="12">
    <location>
        <begin position="645"/>
        <end position="761"/>
    </location>
</feature>
<reference evidence="15 16" key="1">
    <citation type="submission" date="2019-09" db="EMBL/GenBank/DDBJ databases">
        <title>Ecophysiology of the spiral-shaped methanotroph Methylospira mobilis as revealed by the complete genome sequence.</title>
        <authorList>
            <person name="Oshkin I.Y."/>
            <person name="Dedysh S.N."/>
            <person name="Miroshnikov K."/>
            <person name="Danilova O.V."/>
            <person name="Hakobyan A."/>
            <person name="Liesack W."/>
        </authorList>
    </citation>
    <scope>NUCLEOTIDE SEQUENCE [LARGE SCALE GENOMIC DNA]</scope>
    <source>
        <strain evidence="15 16">Shm1</strain>
    </source>
</reference>
<evidence type="ECO:0000256" key="10">
    <source>
        <dbReference type="PROSITE-ProRule" id="PRU00169"/>
    </source>
</evidence>
<dbReference type="Gene3D" id="3.30.565.10">
    <property type="entry name" value="Histidine kinase-like ATPase, C-terminal domain"/>
    <property type="match status" value="1"/>
</dbReference>
<dbReference type="InterPro" id="IPR003594">
    <property type="entry name" value="HATPase_dom"/>
</dbReference>
<dbReference type="InterPro" id="IPR004358">
    <property type="entry name" value="Sig_transdc_His_kin-like_C"/>
</dbReference>
<dbReference type="SUPFAM" id="SSF50341">
    <property type="entry name" value="CheW-like"/>
    <property type="match status" value="1"/>
</dbReference>
<dbReference type="InterPro" id="IPR001789">
    <property type="entry name" value="Sig_transdc_resp-reg_receiver"/>
</dbReference>
<dbReference type="CDD" id="cd00088">
    <property type="entry name" value="HPT"/>
    <property type="match status" value="1"/>
</dbReference>
<dbReference type="RefSeq" id="WP_153249091.1">
    <property type="nucleotide sequence ID" value="NZ_CP044205.1"/>
</dbReference>
<protein>
    <recommendedName>
        <fullName evidence="3">Chemotaxis protein CheA</fullName>
        <ecNumber evidence="2">2.7.13.3</ecNumber>
    </recommendedName>
</protein>
<dbReference type="PROSITE" id="PS50110">
    <property type="entry name" value="RESPONSE_REGULATORY"/>
    <property type="match status" value="1"/>
</dbReference>
<dbReference type="SUPFAM" id="SSF47226">
    <property type="entry name" value="Histidine-containing phosphotransfer domain, HPT domain"/>
    <property type="match status" value="1"/>
</dbReference>
<dbReference type="PRINTS" id="PR00344">
    <property type="entry name" value="BCTRLSENSOR"/>
</dbReference>
<dbReference type="GO" id="GO:0000155">
    <property type="term" value="F:phosphorelay sensor kinase activity"/>
    <property type="evidence" value="ECO:0007669"/>
    <property type="project" value="UniProtKB-ARBA"/>
</dbReference>
<keyword evidence="5" id="KW-0808">Transferase</keyword>
<feature type="modified residue" description="4-aspartylphosphate" evidence="10">
    <location>
        <position position="694"/>
    </location>
</feature>
<evidence type="ECO:0000256" key="9">
    <source>
        <dbReference type="PROSITE-ProRule" id="PRU00110"/>
    </source>
</evidence>
<dbReference type="InterPro" id="IPR036890">
    <property type="entry name" value="HATPase_C_sf"/>
</dbReference>
<dbReference type="InterPro" id="IPR008207">
    <property type="entry name" value="Sig_transdc_His_kin_Hpt_dom"/>
</dbReference>
<evidence type="ECO:0000259" key="12">
    <source>
        <dbReference type="PROSITE" id="PS50110"/>
    </source>
</evidence>
<evidence type="ECO:0000313" key="15">
    <source>
        <dbReference type="EMBL" id="QFY43107.1"/>
    </source>
</evidence>
<comment type="catalytic activity">
    <reaction evidence="1">
        <text>ATP + protein L-histidine = ADP + protein N-phospho-L-histidine.</text>
        <dbReference type="EC" id="2.7.13.3"/>
    </reaction>
</comment>
<evidence type="ECO:0000256" key="3">
    <source>
        <dbReference type="ARBA" id="ARBA00021495"/>
    </source>
</evidence>
<dbReference type="InterPro" id="IPR005467">
    <property type="entry name" value="His_kinase_dom"/>
</dbReference>
<dbReference type="Pfam" id="PF01584">
    <property type="entry name" value="CheW"/>
    <property type="match status" value="1"/>
</dbReference>
<evidence type="ECO:0000313" key="16">
    <source>
        <dbReference type="Proteomes" id="UP000325755"/>
    </source>
</evidence>
<dbReference type="InParanoid" id="A0A5Q0BLX7"/>
<evidence type="ECO:0000259" key="13">
    <source>
        <dbReference type="PROSITE" id="PS50851"/>
    </source>
</evidence>
<feature type="modified residue" description="Phosphohistidine" evidence="9">
    <location>
        <position position="46"/>
    </location>
</feature>
<evidence type="ECO:0000256" key="1">
    <source>
        <dbReference type="ARBA" id="ARBA00000085"/>
    </source>
</evidence>
<feature type="domain" description="CheW-like" evidence="13">
    <location>
        <begin position="487"/>
        <end position="621"/>
    </location>
</feature>
<dbReference type="SMART" id="SM00073">
    <property type="entry name" value="HPT"/>
    <property type="match status" value="1"/>
</dbReference>
<dbReference type="PANTHER" id="PTHR43395">
    <property type="entry name" value="SENSOR HISTIDINE KINASE CHEA"/>
    <property type="match status" value="1"/>
</dbReference>
<keyword evidence="16" id="KW-1185">Reference proteome</keyword>
<dbReference type="InterPro" id="IPR002545">
    <property type="entry name" value="CheW-lke_dom"/>
</dbReference>
<evidence type="ECO:0000256" key="2">
    <source>
        <dbReference type="ARBA" id="ARBA00012438"/>
    </source>
</evidence>
<dbReference type="InterPro" id="IPR051315">
    <property type="entry name" value="Bact_Chemotaxis_CheA"/>
</dbReference>
<sequence length="767" mass="84374">MNDFALLDLFQEEVDTHANMLTSGLIALESAPCDAVAIEPLMRAAHSLKGAARVIGLDTVVRIAHAMEDGLVAAMEGKLELTPARIDVLLHAVDWITTLAAVSEADLPGWLVTQADAADEIEQRLTVLATPPEDPAIKKQDTATPSPENTTEQIATVVAVATVRKDTIAAPAMASALGNAEPKLTNAVKINADVLNRFINLASESLVEAHRIDKLLLAFQRIRQRLTQQNASLRRNSIQIGKNSNYDEDEDEDALAKECEAFDQIQLALIEGLDDLDAHARRMSLIAESQFREVIASRMQPFEEGARSFPRQVRDLARDLGKQVNFEIKGLETSIDRDILAKLEAPLGHLLRNALDHGLESREERLMAGKPETASISLEARHHAGSLLITVSDDGRGVDRERLRKKIVERNLTTTELAAGMNDGELFDFLFLPGLSTREKLSQVSGRGVGLDVVQSMVQSAGGQVSVKSELGRGTVFQLQLPITRSVVRALMVEIGAERYALPLARIIRLVELRREKLNLVEGRCYFVLDGVNIALIPSHELLDLQRAPEENDMIKAVMLLDRGEYYAIEVECFLGESELVVRPLDPRLGRIPHIASASIDESGVPLLVLDIDDMLRSIASLLAGGHPVGRREQTGSSMRKNVRRILIVDDSITVRELERRVFERQGYEVNVAVDGVDGWNALNLGNFDLVVTDVDMPRMTGIELVKLIRADAILKRLPVLMVSYKDRPEDKKAGLEAGASQYLAKSEFQDDTLIKAVQNLIGTANI</sequence>
<organism evidence="15 16">
    <name type="scientific">Candidatus Methylospira mobilis</name>
    <dbReference type="NCBI Taxonomy" id="1808979"/>
    <lineage>
        <taxon>Bacteria</taxon>
        <taxon>Pseudomonadati</taxon>
        <taxon>Pseudomonadota</taxon>
        <taxon>Gammaproteobacteria</taxon>
        <taxon>Methylococcales</taxon>
        <taxon>Methylococcaceae</taxon>
        <taxon>Candidatus Methylospira</taxon>
    </lineage>
</organism>
<dbReference type="SMART" id="SM00387">
    <property type="entry name" value="HATPase_c"/>
    <property type="match status" value="1"/>
</dbReference>
<dbReference type="PROSITE" id="PS50851">
    <property type="entry name" value="CHEW"/>
    <property type="match status" value="1"/>
</dbReference>
<evidence type="ECO:0000259" key="14">
    <source>
        <dbReference type="PROSITE" id="PS50894"/>
    </source>
</evidence>
<dbReference type="Gene3D" id="2.30.30.40">
    <property type="entry name" value="SH3 Domains"/>
    <property type="match status" value="1"/>
</dbReference>
<evidence type="ECO:0000256" key="8">
    <source>
        <dbReference type="ARBA" id="ARBA00035100"/>
    </source>
</evidence>
<dbReference type="SMART" id="SM00448">
    <property type="entry name" value="REC"/>
    <property type="match status" value="1"/>
</dbReference>
<keyword evidence="7" id="KW-0902">Two-component regulatory system</keyword>
<evidence type="ECO:0000256" key="4">
    <source>
        <dbReference type="ARBA" id="ARBA00022553"/>
    </source>
</evidence>
<evidence type="ECO:0000259" key="11">
    <source>
        <dbReference type="PROSITE" id="PS50109"/>
    </source>
</evidence>
<feature type="domain" description="HPt" evidence="14">
    <location>
        <begin position="1"/>
        <end position="103"/>
    </location>
</feature>
<dbReference type="Gene3D" id="3.40.50.2300">
    <property type="match status" value="1"/>
</dbReference>
<comment type="function">
    <text evidence="8">Involved in the transmission of sensory signals from the chemoreceptors to the flagellar motors. CheA is autophosphorylated; it can transfer its phosphate group to either CheB or CheY.</text>
</comment>
<dbReference type="GO" id="GO:0006935">
    <property type="term" value="P:chemotaxis"/>
    <property type="evidence" value="ECO:0007669"/>
    <property type="project" value="InterPro"/>
</dbReference>
<dbReference type="PROSITE" id="PS50894">
    <property type="entry name" value="HPT"/>
    <property type="match status" value="1"/>
</dbReference>
<dbReference type="FunFam" id="3.30.565.10:FF:000016">
    <property type="entry name" value="Chemotaxis protein CheA, putative"/>
    <property type="match status" value="1"/>
</dbReference>
<feature type="domain" description="Histidine kinase" evidence="11">
    <location>
        <begin position="347"/>
        <end position="485"/>
    </location>
</feature>
<dbReference type="InterPro" id="IPR011006">
    <property type="entry name" value="CheY-like_superfamily"/>
</dbReference>
<dbReference type="OrthoDB" id="9803176at2"/>
<evidence type="ECO:0000256" key="6">
    <source>
        <dbReference type="ARBA" id="ARBA00022777"/>
    </source>
</evidence>
<dbReference type="SUPFAM" id="SSF52172">
    <property type="entry name" value="CheY-like"/>
    <property type="match status" value="1"/>
</dbReference>
<dbReference type="AlphaFoldDB" id="A0A5Q0BLX7"/>
<dbReference type="InterPro" id="IPR036061">
    <property type="entry name" value="CheW-like_dom_sf"/>
</dbReference>
<dbReference type="InterPro" id="IPR036641">
    <property type="entry name" value="HPT_dom_sf"/>
</dbReference>